<comment type="similarity">
    <text evidence="1">Belongs to the DNA repair enzymes AP/ExoA family.</text>
</comment>
<dbReference type="PATRIC" id="fig|1184267.3.peg.2272"/>
<dbReference type="GO" id="GO:0008311">
    <property type="term" value="F:double-stranded DNA 3'-5' DNA exonuclease activity"/>
    <property type="evidence" value="ECO:0007669"/>
    <property type="project" value="TreeGrafter"/>
</dbReference>
<evidence type="ECO:0000259" key="8">
    <source>
        <dbReference type="Pfam" id="PF03372"/>
    </source>
</evidence>
<dbReference type="GO" id="GO:0006284">
    <property type="term" value="P:base-excision repair"/>
    <property type="evidence" value="ECO:0007669"/>
    <property type="project" value="TreeGrafter"/>
</dbReference>
<feature type="active site" description="Proton donor/acceptor" evidence="5">
    <location>
        <position position="151"/>
    </location>
</feature>
<dbReference type="PROSITE" id="PS00726">
    <property type="entry name" value="AP_NUCLEASE_F1_1"/>
    <property type="match status" value="1"/>
</dbReference>
<protein>
    <submittedName>
        <fullName evidence="9">Exodeoxyribonuclease III</fullName>
    </submittedName>
</protein>
<feature type="site" description="Interaction with DNA substrate" evidence="7">
    <location>
        <position position="249"/>
    </location>
</feature>
<dbReference type="GO" id="GO:0046872">
    <property type="term" value="F:metal ion binding"/>
    <property type="evidence" value="ECO:0007669"/>
    <property type="project" value="UniProtKB-KW"/>
</dbReference>
<evidence type="ECO:0000313" key="10">
    <source>
        <dbReference type="Proteomes" id="UP000012040"/>
    </source>
</evidence>
<feature type="active site" description="Proton acceptor" evidence="5">
    <location>
        <position position="249"/>
    </location>
</feature>
<dbReference type="STRING" id="1184267.A11Q_2243"/>
<dbReference type="HOGENOM" id="CLU_027539_3_0_7"/>
<keyword evidence="2 6" id="KW-0479">Metal-binding</keyword>
<dbReference type="Pfam" id="PF03372">
    <property type="entry name" value="Exo_endo_phos"/>
    <property type="match status" value="1"/>
</dbReference>
<evidence type="ECO:0000256" key="2">
    <source>
        <dbReference type="ARBA" id="ARBA00022723"/>
    </source>
</evidence>
<dbReference type="GO" id="GO:0003906">
    <property type="term" value="F:DNA-(apurinic or apyrimidinic site) endonuclease activity"/>
    <property type="evidence" value="ECO:0007669"/>
    <property type="project" value="TreeGrafter"/>
</dbReference>
<evidence type="ECO:0000256" key="4">
    <source>
        <dbReference type="ARBA" id="ARBA00022842"/>
    </source>
</evidence>
<dbReference type="KEGG" id="bex:A11Q_2243"/>
<sequence>MKTIKLITWNVNGIRASYDKGLRQFVEDQSADILCLQETKAHRDQVEPVLQTLGYPHSYWSSAERKGYSGVATFCKQEPEKILTSIDKPAYTKEGRIVWTRHEHFDLYNIYFPNGGSGQERHDFKQVFLKELLAHLKFEMRKGREIVVVGDYNIAYLEHDVYDPVFLSRESGFLPEEREWFQTFLQAGFVDAFRQFSPDTKNVYSWWSYRELARPKNNGWRIDHICVTPALVPHLRSCDVLMQQEGSDHCPVVATFEF</sequence>
<dbReference type="RefSeq" id="WP_015470949.1">
    <property type="nucleotide sequence ID" value="NC_020813.1"/>
</dbReference>
<feature type="binding site" evidence="6">
    <location>
        <position position="10"/>
    </location>
    <ligand>
        <name>Mg(2+)</name>
        <dbReference type="ChEBI" id="CHEBI:18420"/>
        <label>1</label>
    </ligand>
</feature>
<dbReference type="InterPro" id="IPR036691">
    <property type="entry name" value="Endo/exonu/phosph_ase_sf"/>
</dbReference>
<feature type="binding site" evidence="6">
    <location>
        <position position="151"/>
    </location>
    <ligand>
        <name>Mg(2+)</name>
        <dbReference type="ChEBI" id="CHEBI:18420"/>
        <label>1</label>
    </ligand>
</feature>
<evidence type="ECO:0000256" key="5">
    <source>
        <dbReference type="PIRSR" id="PIRSR604808-1"/>
    </source>
</evidence>
<evidence type="ECO:0000256" key="1">
    <source>
        <dbReference type="ARBA" id="ARBA00007092"/>
    </source>
</evidence>
<dbReference type="Proteomes" id="UP000012040">
    <property type="component" value="Chromosome"/>
</dbReference>
<organism evidence="9 10">
    <name type="scientific">Pseudobdellovibrio exovorus JSS</name>
    <dbReference type="NCBI Taxonomy" id="1184267"/>
    <lineage>
        <taxon>Bacteria</taxon>
        <taxon>Pseudomonadati</taxon>
        <taxon>Bdellovibrionota</taxon>
        <taxon>Bdellovibrionia</taxon>
        <taxon>Bdellovibrionales</taxon>
        <taxon>Pseudobdellovibrionaceae</taxon>
        <taxon>Pseudobdellovibrio</taxon>
    </lineage>
</organism>
<feature type="binding site" evidence="6">
    <location>
        <position position="249"/>
    </location>
    <ligand>
        <name>Mg(2+)</name>
        <dbReference type="ChEBI" id="CHEBI:18420"/>
        <label>1</label>
    </ligand>
</feature>
<dbReference type="InterPro" id="IPR004808">
    <property type="entry name" value="AP_endonuc_1"/>
</dbReference>
<feature type="binding site" evidence="6">
    <location>
        <position position="248"/>
    </location>
    <ligand>
        <name>Mg(2+)</name>
        <dbReference type="ChEBI" id="CHEBI:18420"/>
        <label>1</label>
    </ligand>
</feature>
<proteinExistence type="inferred from homology"/>
<dbReference type="NCBIfam" id="TIGR00195">
    <property type="entry name" value="exoDNase_III"/>
    <property type="match status" value="1"/>
</dbReference>
<keyword evidence="6" id="KW-0464">Manganese</keyword>
<dbReference type="AlphaFoldDB" id="M4VTC7"/>
<evidence type="ECO:0000256" key="3">
    <source>
        <dbReference type="ARBA" id="ARBA00022801"/>
    </source>
</evidence>
<keyword evidence="4 6" id="KW-0460">Magnesium</keyword>
<feature type="site" description="Transition state stabilizer" evidence="7">
    <location>
        <position position="153"/>
    </location>
</feature>
<evidence type="ECO:0000256" key="6">
    <source>
        <dbReference type="PIRSR" id="PIRSR604808-2"/>
    </source>
</evidence>
<feature type="domain" description="Endonuclease/exonuclease/phosphatase" evidence="8">
    <location>
        <begin position="7"/>
        <end position="249"/>
    </location>
</feature>
<dbReference type="InterPro" id="IPR005135">
    <property type="entry name" value="Endo/exonuclease/phosphatase"/>
</dbReference>
<dbReference type="PANTHER" id="PTHR22748:SF6">
    <property type="entry name" value="DNA-(APURINIC OR APYRIMIDINIC SITE) ENDONUCLEASE"/>
    <property type="match status" value="1"/>
</dbReference>
<dbReference type="Gene3D" id="3.60.10.10">
    <property type="entry name" value="Endonuclease/exonuclease/phosphatase"/>
    <property type="match status" value="1"/>
</dbReference>
<keyword evidence="10" id="KW-1185">Reference proteome</keyword>
<comment type="cofactor">
    <cofactor evidence="6">
        <name>Mg(2+)</name>
        <dbReference type="ChEBI" id="CHEBI:18420"/>
    </cofactor>
    <cofactor evidence="6">
        <name>Mn(2+)</name>
        <dbReference type="ChEBI" id="CHEBI:29035"/>
    </cofactor>
    <text evidence="6">Probably binds two magnesium or manganese ions per subunit.</text>
</comment>
<feature type="active site" evidence="5">
    <location>
        <position position="111"/>
    </location>
</feature>
<dbReference type="GO" id="GO:0003677">
    <property type="term" value="F:DNA binding"/>
    <property type="evidence" value="ECO:0007669"/>
    <property type="project" value="InterPro"/>
</dbReference>
<name>M4VTC7_9BACT</name>
<evidence type="ECO:0000256" key="7">
    <source>
        <dbReference type="PIRSR" id="PIRSR604808-3"/>
    </source>
</evidence>
<dbReference type="eggNOG" id="COG0708">
    <property type="taxonomic scope" value="Bacteria"/>
</dbReference>
<feature type="site" description="Important for catalytic activity" evidence="7">
    <location>
        <position position="223"/>
    </location>
</feature>
<dbReference type="PANTHER" id="PTHR22748">
    <property type="entry name" value="AP ENDONUCLEASE"/>
    <property type="match status" value="1"/>
</dbReference>
<reference evidence="9 10" key="1">
    <citation type="journal article" date="2013" name="ISME J.">
        <title>By their genes ye shall know them: genomic signatures of predatory bacteria.</title>
        <authorList>
            <person name="Pasternak Z."/>
            <person name="Pietrokovski S."/>
            <person name="Rotem O."/>
            <person name="Gophna U."/>
            <person name="Lurie-Weinberger M.N."/>
            <person name="Jurkevitch E."/>
        </authorList>
    </citation>
    <scope>NUCLEOTIDE SEQUENCE [LARGE SCALE GENOMIC DNA]</scope>
    <source>
        <strain evidence="9 10">JSS</strain>
    </source>
</reference>
<dbReference type="GO" id="GO:0008081">
    <property type="term" value="F:phosphoric diester hydrolase activity"/>
    <property type="evidence" value="ECO:0007669"/>
    <property type="project" value="TreeGrafter"/>
</dbReference>
<keyword evidence="3" id="KW-0378">Hydrolase</keyword>
<dbReference type="PROSITE" id="PS51435">
    <property type="entry name" value="AP_NUCLEASE_F1_4"/>
    <property type="match status" value="1"/>
</dbReference>
<dbReference type="InterPro" id="IPR020847">
    <property type="entry name" value="AP_endonuclease_F1_BS"/>
</dbReference>
<dbReference type="SUPFAM" id="SSF56219">
    <property type="entry name" value="DNase I-like"/>
    <property type="match status" value="1"/>
</dbReference>
<dbReference type="NCBIfam" id="TIGR00633">
    <property type="entry name" value="xth"/>
    <property type="match status" value="1"/>
</dbReference>
<gene>
    <name evidence="9" type="ORF">A11Q_2243</name>
</gene>
<dbReference type="EMBL" id="CP003537">
    <property type="protein sequence ID" value="AGH96459.1"/>
    <property type="molecule type" value="Genomic_DNA"/>
</dbReference>
<feature type="binding site" evidence="6">
    <location>
        <position position="38"/>
    </location>
    <ligand>
        <name>Mg(2+)</name>
        <dbReference type="ChEBI" id="CHEBI:18420"/>
        <label>1</label>
    </ligand>
</feature>
<feature type="binding site" evidence="6">
    <location>
        <position position="153"/>
    </location>
    <ligand>
        <name>Mg(2+)</name>
        <dbReference type="ChEBI" id="CHEBI:18420"/>
        <label>1</label>
    </ligand>
</feature>
<evidence type="ECO:0000313" key="9">
    <source>
        <dbReference type="EMBL" id="AGH96459.1"/>
    </source>
</evidence>
<accession>M4VTC7</accession>